<accession>A0A8J4DAM8</accession>
<feature type="non-terminal residue" evidence="1">
    <location>
        <position position="1"/>
    </location>
</feature>
<reference evidence="1" key="1">
    <citation type="journal article" date="2021" name="Proc. Natl. Acad. Sci. U.S.A.">
        <title>Three genomes in the algal genus Volvox reveal the fate of a haploid sex-determining region after a transition to homothallism.</title>
        <authorList>
            <person name="Yamamoto K."/>
            <person name="Hamaji T."/>
            <person name="Kawai-Toyooka H."/>
            <person name="Matsuzaki R."/>
            <person name="Takahashi F."/>
            <person name="Nishimura Y."/>
            <person name="Kawachi M."/>
            <person name="Noguchi H."/>
            <person name="Minakuchi Y."/>
            <person name="Umen J.G."/>
            <person name="Toyoda A."/>
            <person name="Nozaki H."/>
        </authorList>
    </citation>
    <scope>NUCLEOTIDE SEQUENCE</scope>
    <source>
        <strain evidence="1">NIES-3785</strain>
    </source>
</reference>
<organism evidence="1 2">
    <name type="scientific">Volvox reticuliferus</name>
    <dbReference type="NCBI Taxonomy" id="1737510"/>
    <lineage>
        <taxon>Eukaryota</taxon>
        <taxon>Viridiplantae</taxon>
        <taxon>Chlorophyta</taxon>
        <taxon>core chlorophytes</taxon>
        <taxon>Chlorophyceae</taxon>
        <taxon>CS clade</taxon>
        <taxon>Chlamydomonadales</taxon>
        <taxon>Volvocaceae</taxon>
        <taxon>Volvox</taxon>
    </lineage>
</organism>
<dbReference type="Proteomes" id="UP000722791">
    <property type="component" value="Unassembled WGS sequence"/>
</dbReference>
<sequence length="257" mass="28911">LLTYYLSQWAEECGRDLAGPGHARVRLRWYIPYSAATASHPNVQAAQAYRLKTENLLDLVSTYTDPYTVITQIRADRDDAENSYIDNLYKIRNRNTFVIGYALYIHDTAGQYFRDCLEQIDKMDLGYVLSSEDAQASLRLIFGTDGGGQSGSFELDMLVYEGYDSTFEVTDDQISKAIQKAELAVEQLALSMDQTHQSQVTAANVYTAKTESTRRISIKVELGHPCYVYQMKVDVPVINAAPITLWGGYFFTGTTIN</sequence>
<proteinExistence type="predicted"/>
<comment type="caution">
    <text evidence="1">The sequence shown here is derived from an EMBL/GenBank/DDBJ whole genome shotgun (WGS) entry which is preliminary data.</text>
</comment>
<gene>
    <name evidence="1" type="ORF">Vretimale_3811</name>
</gene>
<dbReference type="EMBL" id="BNCQ01000005">
    <property type="protein sequence ID" value="GIL98459.1"/>
    <property type="molecule type" value="Genomic_DNA"/>
</dbReference>
<name>A0A8J4DAM8_9CHLO</name>
<dbReference type="AlphaFoldDB" id="A0A8J4DAM8"/>
<evidence type="ECO:0000313" key="1">
    <source>
        <dbReference type="EMBL" id="GIL98459.1"/>
    </source>
</evidence>
<evidence type="ECO:0000313" key="2">
    <source>
        <dbReference type="Proteomes" id="UP000722791"/>
    </source>
</evidence>
<protein>
    <submittedName>
        <fullName evidence="1">Uncharacterized protein</fullName>
    </submittedName>
</protein>